<feature type="domain" description="CSD" evidence="2">
    <location>
        <begin position="9"/>
        <end position="74"/>
    </location>
</feature>
<organism evidence="3 4">
    <name type="scientific">Dongia sedimenti</name>
    <dbReference type="NCBI Taxonomy" id="3064282"/>
    <lineage>
        <taxon>Bacteria</taxon>
        <taxon>Pseudomonadati</taxon>
        <taxon>Pseudomonadota</taxon>
        <taxon>Alphaproteobacteria</taxon>
        <taxon>Rhodospirillales</taxon>
        <taxon>Dongiaceae</taxon>
        <taxon>Dongia</taxon>
    </lineage>
</organism>
<dbReference type="SMART" id="SM00357">
    <property type="entry name" value="CSP"/>
    <property type="match status" value="1"/>
</dbReference>
<dbReference type="InterPro" id="IPR011129">
    <property type="entry name" value="CSD"/>
</dbReference>
<proteinExistence type="predicted"/>
<feature type="region of interest" description="Disordered" evidence="1">
    <location>
        <begin position="76"/>
        <end position="108"/>
    </location>
</feature>
<dbReference type="PROSITE" id="PS51857">
    <property type="entry name" value="CSD_2"/>
    <property type="match status" value="1"/>
</dbReference>
<accession>A0ABU0YI61</accession>
<dbReference type="Proteomes" id="UP001230156">
    <property type="component" value="Unassembled WGS sequence"/>
</dbReference>
<reference evidence="4" key="1">
    <citation type="submission" date="2023-08" db="EMBL/GenBank/DDBJ databases">
        <title>Rhodospirillaceae gen. nov., a novel taxon isolated from the Yangtze River Yuezi River estuary sludge.</title>
        <authorList>
            <person name="Ruan L."/>
        </authorList>
    </citation>
    <scope>NUCLEOTIDE SEQUENCE [LARGE SCALE GENOMIC DNA]</scope>
    <source>
        <strain evidence="4">R-7</strain>
    </source>
</reference>
<evidence type="ECO:0000256" key="1">
    <source>
        <dbReference type="SAM" id="MobiDB-lite"/>
    </source>
</evidence>
<dbReference type="SUPFAM" id="SSF50249">
    <property type="entry name" value="Nucleic acid-binding proteins"/>
    <property type="match status" value="1"/>
</dbReference>
<dbReference type="CDD" id="cd04458">
    <property type="entry name" value="CSP_CDS"/>
    <property type="match status" value="1"/>
</dbReference>
<keyword evidence="4" id="KW-1185">Reference proteome</keyword>
<dbReference type="InterPro" id="IPR002059">
    <property type="entry name" value="CSP_DNA-bd"/>
</dbReference>
<dbReference type="RefSeq" id="WP_379954806.1">
    <property type="nucleotide sequence ID" value="NZ_JAUYVI010000002.1"/>
</dbReference>
<gene>
    <name evidence="3" type="ORF">Q8A70_06990</name>
</gene>
<protein>
    <submittedName>
        <fullName evidence="3">Cold shock domain-containing protein</fullName>
    </submittedName>
</protein>
<feature type="compositionally biased region" description="Basic and acidic residues" evidence="1">
    <location>
        <begin position="97"/>
        <end position="108"/>
    </location>
</feature>
<dbReference type="PANTHER" id="PTHR11544">
    <property type="entry name" value="COLD SHOCK DOMAIN CONTAINING PROTEINS"/>
    <property type="match status" value="1"/>
</dbReference>
<dbReference type="PRINTS" id="PR00050">
    <property type="entry name" value="COLDSHOCK"/>
</dbReference>
<evidence type="ECO:0000259" key="2">
    <source>
        <dbReference type="PROSITE" id="PS51857"/>
    </source>
</evidence>
<sequence length="108" mass="11536">MNDQQGGSELRGRIKWFNPEKGFGFVSPADGAPDVFLHISALKEAGLQDAPEGSTIHCQVGQGRKGIQVLRVITLDTSTATPRAPSRRPFGGGGGGPRRDHGPRHDDH</sequence>
<evidence type="ECO:0000313" key="4">
    <source>
        <dbReference type="Proteomes" id="UP001230156"/>
    </source>
</evidence>
<dbReference type="InterPro" id="IPR050181">
    <property type="entry name" value="Cold_shock_domain"/>
</dbReference>
<dbReference type="InterPro" id="IPR012340">
    <property type="entry name" value="NA-bd_OB-fold"/>
</dbReference>
<dbReference type="EMBL" id="JAUYVI010000002">
    <property type="protein sequence ID" value="MDQ7247405.1"/>
    <property type="molecule type" value="Genomic_DNA"/>
</dbReference>
<name>A0ABU0YI61_9PROT</name>
<comment type="caution">
    <text evidence="3">The sequence shown here is derived from an EMBL/GenBank/DDBJ whole genome shotgun (WGS) entry which is preliminary data.</text>
</comment>
<dbReference type="Gene3D" id="2.40.50.140">
    <property type="entry name" value="Nucleic acid-binding proteins"/>
    <property type="match status" value="1"/>
</dbReference>
<dbReference type="Pfam" id="PF00313">
    <property type="entry name" value="CSD"/>
    <property type="match status" value="1"/>
</dbReference>
<evidence type="ECO:0000313" key="3">
    <source>
        <dbReference type="EMBL" id="MDQ7247405.1"/>
    </source>
</evidence>